<dbReference type="PANTHER" id="PTHR43316">
    <property type="entry name" value="HYDROLASE, HALOACID DELAHOGENASE-RELATED"/>
    <property type="match status" value="1"/>
</dbReference>
<dbReference type="AlphaFoldDB" id="F8NKH7"/>
<dbReference type="EMBL" id="GL945430">
    <property type="protein sequence ID" value="EGO28754.1"/>
    <property type="molecule type" value="Genomic_DNA"/>
</dbReference>
<dbReference type="InterPro" id="IPR006328">
    <property type="entry name" value="2-HAD"/>
</dbReference>
<comment type="similarity">
    <text evidence="1">Belongs to the HAD-like hydrolase superfamily. S-2-haloalkanoic acid dehalogenase family.</text>
</comment>
<keyword evidence="2" id="KW-0378">Hydrolase</keyword>
<dbReference type="Pfam" id="PF00702">
    <property type="entry name" value="Hydrolase"/>
    <property type="match status" value="1"/>
</dbReference>
<gene>
    <name evidence="3" type="ORF">SERLADRAFT_380833</name>
</gene>
<dbReference type="InterPro" id="IPR023214">
    <property type="entry name" value="HAD_sf"/>
</dbReference>
<dbReference type="InterPro" id="IPR051540">
    <property type="entry name" value="S-2-haloacid_dehalogenase"/>
</dbReference>
<dbReference type="GO" id="GO:0016791">
    <property type="term" value="F:phosphatase activity"/>
    <property type="evidence" value="ECO:0007669"/>
    <property type="project" value="UniProtKB-ARBA"/>
</dbReference>
<dbReference type="InterPro" id="IPR023198">
    <property type="entry name" value="PGP-like_dom2"/>
</dbReference>
<dbReference type="Proteomes" id="UP000008064">
    <property type="component" value="Unassembled WGS sequence"/>
</dbReference>
<dbReference type="GeneID" id="18810906"/>
<accession>F8NKH7</accession>
<dbReference type="HOGENOM" id="CLU_045011_3_0_1"/>
<evidence type="ECO:0000256" key="2">
    <source>
        <dbReference type="ARBA" id="ARBA00022801"/>
    </source>
</evidence>
<evidence type="ECO:0008006" key="4">
    <source>
        <dbReference type="Google" id="ProtNLM"/>
    </source>
</evidence>
<name>F8NKH7_SERL9</name>
<sequence length="253" mass="28564">MTDDNNFLEAVEALVFDAFGTTVDWLTTVMREVARRSHGRIQEGSSDAEDFAREWRQGYMTTNQNIAKGAEGTLNSDIMHRDILDSMLASPRWSYLSSVWNESERQDLTLIWHHLDGFSDVTEGLERLKKHKIVVTLSNGNMRLLVDMAKHANLPWDAIFPGEMFGSFKPNPKLYHGAAYHLSLPPHKIAMVAAHIWDLRAAAEVGYKTIYVPRPVEDSPEIKAQLKTKKDGGEVDLIVKSFVELAEIVEGKN</sequence>
<protein>
    <recommendedName>
        <fullName evidence="4">Haloacid dehalogenase</fullName>
    </recommendedName>
</protein>
<evidence type="ECO:0000256" key="1">
    <source>
        <dbReference type="ARBA" id="ARBA00008106"/>
    </source>
</evidence>
<dbReference type="NCBIfam" id="TIGR01493">
    <property type="entry name" value="HAD-SF-IA-v2"/>
    <property type="match status" value="1"/>
</dbReference>
<proteinExistence type="inferred from homology"/>
<dbReference type="KEGG" id="sla:SERLADRAFT_380833"/>
<dbReference type="SUPFAM" id="SSF56784">
    <property type="entry name" value="HAD-like"/>
    <property type="match status" value="1"/>
</dbReference>
<dbReference type="Gene3D" id="1.10.150.240">
    <property type="entry name" value="Putative phosphatase, domain 2"/>
    <property type="match status" value="1"/>
</dbReference>
<dbReference type="NCBIfam" id="TIGR01428">
    <property type="entry name" value="HAD_type_II"/>
    <property type="match status" value="1"/>
</dbReference>
<dbReference type="PANTHER" id="PTHR43316:SF3">
    <property type="entry name" value="HALOACID DEHALOGENASE, TYPE II (AFU_ORTHOLOGUE AFUA_2G07750)-RELATED"/>
    <property type="match status" value="1"/>
</dbReference>
<organism>
    <name type="scientific">Serpula lacrymans var. lacrymans (strain S7.9)</name>
    <name type="common">Dry rot fungus</name>
    <dbReference type="NCBI Taxonomy" id="578457"/>
    <lineage>
        <taxon>Eukaryota</taxon>
        <taxon>Fungi</taxon>
        <taxon>Dikarya</taxon>
        <taxon>Basidiomycota</taxon>
        <taxon>Agaricomycotina</taxon>
        <taxon>Agaricomycetes</taxon>
        <taxon>Agaricomycetidae</taxon>
        <taxon>Boletales</taxon>
        <taxon>Coniophorineae</taxon>
        <taxon>Serpulaceae</taxon>
        <taxon>Serpula</taxon>
    </lineage>
</organism>
<reference evidence="3" key="1">
    <citation type="submission" date="2011-04" db="EMBL/GenBank/DDBJ databases">
        <title>Evolution of plant cell wall degrading machinery underlies the functional diversity of forest fungi.</title>
        <authorList>
            <consortium name="US DOE Joint Genome Institute (JGI-PGF)"/>
            <person name="Eastwood D.C."/>
            <person name="Floudas D."/>
            <person name="Binder M."/>
            <person name="Majcherczyk A."/>
            <person name="Schneider P."/>
            <person name="Aerts A."/>
            <person name="Asiegbu F.O."/>
            <person name="Baker S.E."/>
            <person name="Barry K."/>
            <person name="Bendiksby M."/>
            <person name="Blumentritt M."/>
            <person name="Coutinho P.M."/>
            <person name="Cullen D."/>
            <person name="Cullen D."/>
            <person name="Gathman A."/>
            <person name="Goodell B."/>
            <person name="Henrissat B."/>
            <person name="Ihrmark K."/>
            <person name="Kauserud H."/>
            <person name="Kohler A."/>
            <person name="LaButti K."/>
            <person name="Lapidus A."/>
            <person name="Lavin J.L."/>
            <person name="Lee Y.-H."/>
            <person name="Lindquist E."/>
            <person name="Lilly W."/>
            <person name="Lucas S."/>
            <person name="Morin E."/>
            <person name="Murat C."/>
            <person name="Oguiza J.A."/>
            <person name="Park J."/>
            <person name="Pisabarro A.G."/>
            <person name="Riley R."/>
            <person name="Rosling A."/>
            <person name="Salamov A."/>
            <person name="Schmidt O."/>
            <person name="Schmutz J."/>
            <person name="Skrede I."/>
            <person name="Stenlid J."/>
            <person name="Wiebenga A."/>
            <person name="Xie X."/>
            <person name="Kues U."/>
            <person name="Hibbett D.S."/>
            <person name="Hoffmeister D."/>
            <person name="Hogberg N."/>
            <person name="Martin F."/>
            <person name="Grigoriev I.V."/>
            <person name="Watkinson S.C."/>
        </authorList>
    </citation>
    <scope>NUCLEOTIDE SEQUENCE</scope>
    <source>
        <strain evidence="3">S7.9</strain>
    </source>
</reference>
<dbReference type="RefSeq" id="XP_007314953.1">
    <property type="nucleotide sequence ID" value="XM_007314891.1"/>
</dbReference>
<dbReference type="Gene3D" id="3.40.50.1000">
    <property type="entry name" value="HAD superfamily/HAD-like"/>
    <property type="match status" value="1"/>
</dbReference>
<dbReference type="InterPro" id="IPR036412">
    <property type="entry name" value="HAD-like_sf"/>
</dbReference>
<dbReference type="PRINTS" id="PR00413">
    <property type="entry name" value="HADHALOGNASE"/>
</dbReference>
<dbReference type="OrthoDB" id="2363873at2759"/>
<evidence type="ECO:0000313" key="3">
    <source>
        <dbReference type="EMBL" id="EGO28754.1"/>
    </source>
</evidence>
<dbReference type="InterPro" id="IPR006439">
    <property type="entry name" value="HAD-SF_hydro_IA"/>
</dbReference>
<dbReference type="GO" id="GO:0019120">
    <property type="term" value="F:hydrolase activity, acting on acid halide bonds, in C-halide compounds"/>
    <property type="evidence" value="ECO:0007669"/>
    <property type="project" value="InterPro"/>
</dbReference>